<keyword evidence="10" id="KW-0732">Signal</keyword>
<feature type="chain" id="PRO_5013146244" evidence="10">
    <location>
        <begin position="19"/>
        <end position="246"/>
    </location>
</feature>
<feature type="signal peptide" evidence="10">
    <location>
        <begin position="1"/>
        <end position="18"/>
    </location>
</feature>
<sequence length="246" mass="28016">MKKAILFFLLMLPTFAFAAGPSVPLMKANVDVNDKASLQSGAKTFVNYCMGCHSLEFVRYQRLATDLEIPEDIVKATLINGDKKIGDTMTIPMQKKESAVWFGVAPPDLTLTARSRGADWLYTYLMTFYVDNSRVVGVNNLVFKDVGMPHILWELQGWQTPVYKTVTDSDGKTHQVIERLQADPNVSEAQQAEYRRTVRDLVNFMAYAAEPARLQRESLGWKVMLFLALFFVVAYALKKEYWRDVH</sequence>
<evidence type="ECO:0000256" key="7">
    <source>
        <dbReference type="ARBA" id="ARBA00023136"/>
    </source>
</evidence>
<dbReference type="GO" id="GO:0046872">
    <property type="term" value="F:metal ion binding"/>
    <property type="evidence" value="ECO:0007669"/>
    <property type="project" value="UniProtKB-KW"/>
</dbReference>
<dbReference type="EMBL" id="MSLT01000023">
    <property type="protein sequence ID" value="OUD12248.1"/>
    <property type="molecule type" value="Genomic_DNA"/>
</dbReference>
<dbReference type="SUPFAM" id="SSF46626">
    <property type="entry name" value="Cytochrome c"/>
    <property type="match status" value="1"/>
</dbReference>
<dbReference type="Pfam" id="PF02167">
    <property type="entry name" value="Cytochrom_C1"/>
    <property type="match status" value="1"/>
</dbReference>
<evidence type="ECO:0000256" key="4">
    <source>
        <dbReference type="ARBA" id="ARBA00022723"/>
    </source>
</evidence>
<evidence type="ECO:0000256" key="10">
    <source>
        <dbReference type="SAM" id="SignalP"/>
    </source>
</evidence>
<dbReference type="RefSeq" id="WP_086489198.1">
    <property type="nucleotide sequence ID" value="NZ_MSLT01000023.1"/>
</dbReference>
<dbReference type="OrthoDB" id="9798864at2"/>
<evidence type="ECO:0000256" key="9">
    <source>
        <dbReference type="SAM" id="Phobius"/>
    </source>
</evidence>
<dbReference type="Proteomes" id="UP000194798">
    <property type="component" value="Unassembled WGS sequence"/>
</dbReference>
<evidence type="ECO:0000256" key="5">
    <source>
        <dbReference type="ARBA" id="ARBA00022989"/>
    </source>
</evidence>
<feature type="transmembrane region" description="Helical" evidence="9">
    <location>
        <begin position="219"/>
        <end position="237"/>
    </location>
</feature>
<dbReference type="InterPro" id="IPR036909">
    <property type="entry name" value="Cyt_c-like_dom_sf"/>
</dbReference>
<dbReference type="GO" id="GO:0009055">
    <property type="term" value="F:electron transfer activity"/>
    <property type="evidence" value="ECO:0007669"/>
    <property type="project" value="InterPro"/>
</dbReference>
<evidence type="ECO:0000256" key="1">
    <source>
        <dbReference type="ARBA" id="ARBA00004370"/>
    </source>
</evidence>
<feature type="binding site" description="covalent" evidence="8">
    <location>
        <position position="53"/>
    </location>
    <ligand>
        <name>heme c</name>
        <dbReference type="ChEBI" id="CHEBI:61717"/>
    </ligand>
</feature>
<dbReference type="GO" id="GO:0016020">
    <property type="term" value="C:membrane"/>
    <property type="evidence" value="ECO:0007669"/>
    <property type="project" value="UniProtKB-SubCell"/>
</dbReference>
<organism evidence="11 12">
    <name type="scientific">Thioflexithrix psekupsensis</name>
    <dbReference type="NCBI Taxonomy" id="1570016"/>
    <lineage>
        <taxon>Bacteria</taxon>
        <taxon>Pseudomonadati</taxon>
        <taxon>Pseudomonadota</taxon>
        <taxon>Gammaproteobacteria</taxon>
        <taxon>Thiotrichales</taxon>
        <taxon>Thioflexithrix</taxon>
    </lineage>
</organism>
<keyword evidence="6 8" id="KW-0408">Iron</keyword>
<dbReference type="Gene3D" id="1.10.760.10">
    <property type="entry name" value="Cytochrome c-like domain"/>
    <property type="match status" value="1"/>
</dbReference>
<evidence type="ECO:0000256" key="6">
    <source>
        <dbReference type="ARBA" id="ARBA00023004"/>
    </source>
</evidence>
<keyword evidence="7 9" id="KW-0472">Membrane</keyword>
<name>A0A251X572_9GAMM</name>
<dbReference type="GO" id="GO:0020037">
    <property type="term" value="F:heme binding"/>
    <property type="evidence" value="ECO:0007669"/>
    <property type="project" value="InterPro"/>
</dbReference>
<accession>A0A251X572</accession>
<comment type="cofactor">
    <cofactor evidence="8">
        <name>heme c</name>
        <dbReference type="ChEBI" id="CHEBI:61717"/>
    </cofactor>
    <text evidence="8">Binds 1 heme c group covalently per subunit.</text>
</comment>
<keyword evidence="4 8" id="KW-0479">Metal-binding</keyword>
<evidence type="ECO:0000256" key="8">
    <source>
        <dbReference type="PIRSR" id="PIRSR602326-1"/>
    </source>
</evidence>
<feature type="binding site" description="covalent" evidence="8">
    <location>
        <position position="49"/>
    </location>
    <ligand>
        <name>heme c</name>
        <dbReference type="ChEBI" id="CHEBI:61717"/>
    </ligand>
</feature>
<dbReference type="AlphaFoldDB" id="A0A251X572"/>
<evidence type="ECO:0000256" key="2">
    <source>
        <dbReference type="ARBA" id="ARBA00022617"/>
    </source>
</evidence>
<evidence type="ECO:0000313" key="12">
    <source>
        <dbReference type="Proteomes" id="UP000194798"/>
    </source>
</evidence>
<gene>
    <name evidence="11" type="ORF">TPSD3_14100</name>
</gene>
<dbReference type="PANTHER" id="PTHR10266">
    <property type="entry name" value="CYTOCHROME C1"/>
    <property type="match status" value="1"/>
</dbReference>
<protein>
    <submittedName>
        <fullName evidence="11">Cytochrome c1</fullName>
    </submittedName>
</protein>
<evidence type="ECO:0000256" key="3">
    <source>
        <dbReference type="ARBA" id="ARBA00022692"/>
    </source>
</evidence>
<comment type="caution">
    <text evidence="11">The sequence shown here is derived from an EMBL/GenBank/DDBJ whole genome shotgun (WGS) entry which is preliminary data.</text>
</comment>
<keyword evidence="3 9" id="KW-0812">Transmembrane</keyword>
<proteinExistence type="predicted"/>
<reference evidence="11 12" key="1">
    <citation type="submission" date="2016-12" db="EMBL/GenBank/DDBJ databases">
        <title>Thioflexothrix psekupsii D3 genome sequencing and assembly.</title>
        <authorList>
            <person name="Fomenkov A."/>
            <person name="Vincze T."/>
            <person name="Grabovich M."/>
            <person name="Anton B.P."/>
            <person name="Dubinina G."/>
            <person name="Orlova M."/>
            <person name="Belousova E."/>
            <person name="Roberts R.J."/>
        </authorList>
    </citation>
    <scope>NUCLEOTIDE SEQUENCE [LARGE SCALE GENOMIC DNA]</scope>
    <source>
        <strain evidence="11">D3</strain>
    </source>
</reference>
<evidence type="ECO:0000313" key="11">
    <source>
        <dbReference type="EMBL" id="OUD12248.1"/>
    </source>
</evidence>
<dbReference type="InterPro" id="IPR002326">
    <property type="entry name" value="Cyt_c1"/>
</dbReference>
<keyword evidence="12" id="KW-1185">Reference proteome</keyword>
<feature type="binding site" description="covalent" evidence="8">
    <location>
        <position position="52"/>
    </location>
    <ligand>
        <name>heme c</name>
        <dbReference type="ChEBI" id="CHEBI:61717"/>
    </ligand>
</feature>
<dbReference type="PANTHER" id="PTHR10266:SF3">
    <property type="entry name" value="CYTOCHROME C1, HEME PROTEIN, MITOCHONDRIAL"/>
    <property type="match status" value="1"/>
</dbReference>
<keyword evidence="2 8" id="KW-0349">Heme</keyword>
<comment type="subcellular location">
    <subcellularLocation>
        <location evidence="1">Membrane</location>
    </subcellularLocation>
</comment>
<keyword evidence="5 9" id="KW-1133">Transmembrane helix</keyword>